<dbReference type="HOGENOM" id="CLU_007575_1_0_1"/>
<accession>A0A067TG80</accession>
<dbReference type="Gene3D" id="3.40.50.1010">
    <property type="entry name" value="5'-nuclease"/>
    <property type="match status" value="2"/>
</dbReference>
<protein>
    <recommendedName>
        <fullName evidence="8">XPG-I domain-containing protein</fullName>
    </recommendedName>
</protein>
<dbReference type="PANTHER" id="PTHR11081">
    <property type="entry name" value="FLAP ENDONUCLEASE FAMILY MEMBER"/>
    <property type="match status" value="1"/>
</dbReference>
<dbReference type="PANTHER" id="PTHR11081:SF75">
    <property type="entry name" value="ENDONUCLEASE, PUTATIVE (AFU_ORTHOLOGUE AFUA_3G13260)-RELATED"/>
    <property type="match status" value="1"/>
</dbReference>
<evidence type="ECO:0008006" key="8">
    <source>
        <dbReference type="Google" id="ProtNLM"/>
    </source>
</evidence>
<dbReference type="InterPro" id="IPR006085">
    <property type="entry name" value="XPG_DNA_repair_N"/>
</dbReference>
<sequence length="859" mass="94686">MGVPGLWDILRPAAKTRSLTDLAIKDGFESNTDGKRGFRIGVDASIWFFHAECGREGENPVLRTLFFRCAILMRTTFLPIFVFDGPKRPKFKRGKRVSGGSHALVPGMKQIVEAFGFEWRTAPGEAEAELAYLNNIGVIDAILSDDVDNFLFGAKTVIRNPSNTLSGNRSHPILNSAGKDDKNHTRIFRFQDIAEHPDIRLSRGGMILIGLMSGGDYQQAGLMRCGPTISHGLAKCGFGDGLYEAAINLDRQELAEFLVAWRHDVCQELRTNSKGEIGRKQVALANSITGQFPDIDTLLSYVRPVTSENTAGGSNNNAVLTWSKEPDLVKLAALCEQYFEWGYRESIIKRFRTLIWPPIMLRILRRAVLDRDSRQKAALPGTPKENMNHPGTPSKMVARHFSSLATPSNVYLSGSESEEDEDEKLIIKIHSSRTHVSTDGLLEYRLEISPKQLIDLAESGVQGIRAPPLEPDGWATEDEDYGEGAGVKKSRGKTIDPESHLRVWMPACIVELAEPRLVRQFEGVEEKKRLKKVTQRVQTDKPTKKGKKRATTKTVNDSQDVFSSPLALAKPKKSQVASKKQGLVESARDDEMPDAGLLPHMRVNTGGSRDLHVLDTLRAEDQPPKNPLSSSVRSRSGIRDLTKKNPPSQARISANNDLKSFFPVTHSLKNTSVKPDNSVPSTSRVLQTTKPLANLAGSSKSTTRPTQTASLNWLHDSDDSSWEEYNPMLWDKTGSLGTQFLSPSKRKARASSNSDSESRERLVKSPRKKVGHTSANTNQRPASPSPLGSLPSGIRKACNEVIDITDSDSDSTLPGPSQLFRSVPVTTSRKLLSKTTATPKMLHKKAAQPLVSSDIIDLT</sequence>
<dbReference type="InterPro" id="IPR036279">
    <property type="entry name" value="5-3_exonuclease_C_sf"/>
</dbReference>
<feature type="region of interest" description="Disordered" evidence="3">
    <location>
        <begin position="533"/>
        <end position="598"/>
    </location>
</feature>
<dbReference type="SUPFAM" id="SSF47807">
    <property type="entry name" value="5' to 3' exonuclease, C-terminal subdomain"/>
    <property type="match status" value="1"/>
</dbReference>
<dbReference type="AlphaFoldDB" id="A0A067TG80"/>
<name>A0A067TG80_GALM3</name>
<proteinExistence type="predicted"/>
<dbReference type="InterPro" id="IPR029060">
    <property type="entry name" value="PIN-like_dom_sf"/>
</dbReference>
<feature type="region of interest" description="Disordered" evidence="3">
    <location>
        <begin position="464"/>
        <end position="493"/>
    </location>
</feature>
<feature type="compositionally biased region" description="Low complexity" evidence="3">
    <location>
        <begin position="781"/>
        <end position="792"/>
    </location>
</feature>
<dbReference type="GO" id="GO:0017108">
    <property type="term" value="F:5'-flap endonuclease activity"/>
    <property type="evidence" value="ECO:0007669"/>
    <property type="project" value="TreeGrafter"/>
</dbReference>
<dbReference type="EMBL" id="KL142374">
    <property type="protein sequence ID" value="KDR78909.1"/>
    <property type="molecule type" value="Genomic_DNA"/>
</dbReference>
<evidence type="ECO:0000256" key="3">
    <source>
        <dbReference type="SAM" id="MobiDB-lite"/>
    </source>
</evidence>
<gene>
    <name evidence="6" type="ORF">GALMADRAFT_64217</name>
</gene>
<feature type="region of interest" description="Disordered" evidence="3">
    <location>
        <begin position="736"/>
        <end position="792"/>
    </location>
</feature>
<dbReference type="OrthoDB" id="2959108at2759"/>
<dbReference type="InterPro" id="IPR041177">
    <property type="entry name" value="GEN1_C"/>
</dbReference>
<dbReference type="Proteomes" id="UP000027222">
    <property type="component" value="Unassembled WGS sequence"/>
</dbReference>
<dbReference type="InterPro" id="IPR037316">
    <property type="entry name" value="Yen1_H3TH"/>
</dbReference>
<evidence type="ECO:0000259" key="4">
    <source>
        <dbReference type="SMART" id="SM00484"/>
    </source>
</evidence>
<dbReference type="SMART" id="SM00485">
    <property type="entry name" value="XPGN"/>
    <property type="match status" value="1"/>
</dbReference>
<dbReference type="GO" id="GO:0006281">
    <property type="term" value="P:DNA repair"/>
    <property type="evidence" value="ECO:0007669"/>
    <property type="project" value="UniProtKB-ARBA"/>
</dbReference>
<evidence type="ECO:0000256" key="2">
    <source>
        <dbReference type="ARBA" id="ARBA00022801"/>
    </source>
</evidence>
<dbReference type="GO" id="GO:0008821">
    <property type="term" value="F:crossover junction DNA endonuclease activity"/>
    <property type="evidence" value="ECO:0007669"/>
    <property type="project" value="InterPro"/>
</dbReference>
<evidence type="ECO:0000313" key="7">
    <source>
        <dbReference type="Proteomes" id="UP000027222"/>
    </source>
</evidence>
<feature type="compositionally biased region" description="Polar residues" evidence="3">
    <location>
        <begin position="668"/>
        <end position="711"/>
    </location>
</feature>
<dbReference type="CDD" id="cd09906">
    <property type="entry name" value="H3TH_YEN1"/>
    <property type="match status" value="1"/>
</dbReference>
<feature type="domain" description="XPG-I" evidence="4">
    <location>
        <begin position="113"/>
        <end position="193"/>
    </location>
</feature>
<keyword evidence="1" id="KW-0540">Nuclease</keyword>
<dbReference type="Pfam" id="PF00867">
    <property type="entry name" value="XPG_I"/>
    <property type="match status" value="1"/>
</dbReference>
<feature type="region of interest" description="Disordered" evidence="3">
    <location>
        <begin position="668"/>
        <end position="713"/>
    </location>
</feature>
<feature type="region of interest" description="Disordered" evidence="3">
    <location>
        <begin position="617"/>
        <end position="656"/>
    </location>
</feature>
<dbReference type="InterPro" id="IPR006086">
    <property type="entry name" value="XPG-I_dom"/>
</dbReference>
<dbReference type="SMART" id="SM00484">
    <property type="entry name" value="XPGI"/>
    <property type="match status" value="1"/>
</dbReference>
<feature type="compositionally biased region" description="Polar residues" evidence="3">
    <location>
        <begin position="645"/>
        <end position="656"/>
    </location>
</feature>
<dbReference type="STRING" id="685588.A0A067TG80"/>
<keyword evidence="7" id="KW-1185">Reference proteome</keyword>
<organism evidence="6 7">
    <name type="scientific">Galerina marginata (strain CBS 339.88)</name>
    <dbReference type="NCBI Taxonomy" id="685588"/>
    <lineage>
        <taxon>Eukaryota</taxon>
        <taxon>Fungi</taxon>
        <taxon>Dikarya</taxon>
        <taxon>Basidiomycota</taxon>
        <taxon>Agaricomycotina</taxon>
        <taxon>Agaricomycetes</taxon>
        <taxon>Agaricomycetidae</taxon>
        <taxon>Agaricales</taxon>
        <taxon>Agaricineae</taxon>
        <taxon>Strophariaceae</taxon>
        <taxon>Galerina</taxon>
    </lineage>
</organism>
<evidence type="ECO:0000259" key="5">
    <source>
        <dbReference type="SMART" id="SM00485"/>
    </source>
</evidence>
<dbReference type="SUPFAM" id="SSF88723">
    <property type="entry name" value="PIN domain-like"/>
    <property type="match status" value="1"/>
</dbReference>
<dbReference type="Pfam" id="PF18380">
    <property type="entry name" value="GEN1_C"/>
    <property type="match status" value="1"/>
</dbReference>
<keyword evidence="2" id="KW-0378">Hydrolase</keyword>
<evidence type="ECO:0000313" key="6">
    <source>
        <dbReference type="EMBL" id="KDR78909.1"/>
    </source>
</evidence>
<dbReference type="PRINTS" id="PR00853">
    <property type="entry name" value="XPGRADSUPER"/>
</dbReference>
<dbReference type="InterPro" id="IPR006084">
    <property type="entry name" value="XPG/Rad2"/>
</dbReference>
<feature type="domain" description="XPG N-terminal" evidence="5">
    <location>
        <begin position="1"/>
        <end position="103"/>
    </location>
</feature>
<evidence type="ECO:0000256" key="1">
    <source>
        <dbReference type="ARBA" id="ARBA00022722"/>
    </source>
</evidence>
<reference evidence="7" key="1">
    <citation type="journal article" date="2014" name="Proc. Natl. Acad. Sci. U.S.A.">
        <title>Extensive sampling of basidiomycete genomes demonstrates inadequacy of the white-rot/brown-rot paradigm for wood decay fungi.</title>
        <authorList>
            <person name="Riley R."/>
            <person name="Salamov A.A."/>
            <person name="Brown D.W."/>
            <person name="Nagy L.G."/>
            <person name="Floudas D."/>
            <person name="Held B.W."/>
            <person name="Levasseur A."/>
            <person name="Lombard V."/>
            <person name="Morin E."/>
            <person name="Otillar R."/>
            <person name="Lindquist E.A."/>
            <person name="Sun H."/>
            <person name="LaButti K.M."/>
            <person name="Schmutz J."/>
            <person name="Jabbour D."/>
            <person name="Luo H."/>
            <person name="Baker S.E."/>
            <person name="Pisabarro A.G."/>
            <person name="Walton J.D."/>
            <person name="Blanchette R.A."/>
            <person name="Henrissat B."/>
            <person name="Martin F."/>
            <person name="Cullen D."/>
            <person name="Hibbett D.S."/>
            <person name="Grigoriev I.V."/>
        </authorList>
    </citation>
    <scope>NUCLEOTIDE SEQUENCE [LARGE SCALE GENOMIC DNA]</scope>
    <source>
        <strain evidence="7">CBS 339.88</strain>
    </source>
</reference>
<dbReference type="CDD" id="cd09870">
    <property type="entry name" value="PIN_YEN1"/>
    <property type="match status" value="1"/>
</dbReference>